<dbReference type="Gene3D" id="3.40.630.30">
    <property type="match status" value="1"/>
</dbReference>
<dbReference type="Proteomes" id="UP000515297">
    <property type="component" value="Plasmid plas1"/>
</dbReference>
<gene>
    <name evidence="1" type="ORF">H4O24_17390</name>
</gene>
<keyword evidence="1" id="KW-0614">Plasmid</keyword>
<dbReference type="AlphaFoldDB" id="A0A7G6VYN7"/>
<geneLocation type="plasmid" evidence="1 2">
    <name>plas1</name>
</geneLocation>
<sequence length="305" mass="33140">MQVDQPCPDSDDIWTRKLEGGLRVRATKRPSSPILEQFFEAYERAFVLPDEKEDIAGFRACLAMNANSACSEPPSHCELILVLEDEEGTLLGGANFLATAIPPLPGHPSTAVALNYLFVDQSARGRGLSRLLLTTVAQLSARALSDRTGVPAIFIEQNDPLRMTEAEYAEDNARGGTDQVERLRLWQHLGARAVDFAYVQPALSADQDAEDALVYSVLGFSGPQLSARFLHDHLRSFFQISVLKGRDPTGDPTAAAQLEELSARADAGDMVDLLDIGQALEKLSCDRTNWPQCGSILALARGDCG</sequence>
<proteinExistence type="predicted"/>
<protein>
    <submittedName>
        <fullName evidence="1">GNAT family N-acetyltransferase</fullName>
    </submittedName>
</protein>
<reference evidence="1 2" key="1">
    <citation type="submission" date="2020-08" db="EMBL/GenBank/DDBJ databases">
        <authorList>
            <person name="Liu G."/>
            <person name="Sun C."/>
        </authorList>
    </citation>
    <scope>NUCLEOTIDE SEQUENCE [LARGE SCALE GENOMIC DNA]</scope>
    <source>
        <strain evidence="1 2">OT19</strain>
        <plasmid evidence="1 2">plas1</plasmid>
    </source>
</reference>
<name>A0A7G6VYN7_9SPHN</name>
<dbReference type="SUPFAM" id="SSF55729">
    <property type="entry name" value="Acyl-CoA N-acyltransferases (Nat)"/>
    <property type="match status" value="1"/>
</dbReference>
<organism evidence="1 2">
    <name type="scientific">Croceicoccus marinus</name>
    <dbReference type="NCBI Taxonomy" id="450378"/>
    <lineage>
        <taxon>Bacteria</taxon>
        <taxon>Pseudomonadati</taxon>
        <taxon>Pseudomonadota</taxon>
        <taxon>Alphaproteobacteria</taxon>
        <taxon>Sphingomonadales</taxon>
        <taxon>Erythrobacteraceae</taxon>
        <taxon>Croceicoccus</taxon>
    </lineage>
</organism>
<dbReference type="InterPro" id="IPR016181">
    <property type="entry name" value="Acyl_CoA_acyltransferase"/>
</dbReference>
<keyword evidence="1" id="KW-0808">Transferase</keyword>
<accession>A0A7G6VYN7</accession>
<dbReference type="EMBL" id="CP060053">
    <property type="protein sequence ID" value="QNE06852.1"/>
    <property type="molecule type" value="Genomic_DNA"/>
</dbReference>
<dbReference type="RefSeq" id="WP_185885784.1">
    <property type="nucleotide sequence ID" value="NZ_CP060053.1"/>
</dbReference>
<evidence type="ECO:0000313" key="1">
    <source>
        <dbReference type="EMBL" id="QNE06852.1"/>
    </source>
</evidence>
<dbReference type="GO" id="GO:0016740">
    <property type="term" value="F:transferase activity"/>
    <property type="evidence" value="ECO:0007669"/>
    <property type="project" value="UniProtKB-KW"/>
</dbReference>
<evidence type="ECO:0000313" key="2">
    <source>
        <dbReference type="Proteomes" id="UP000515297"/>
    </source>
</evidence>